<accession>A0ABQ5FKG4</accession>
<name>A0ABQ5FKG4_9ASTR</name>
<sequence length="611" mass="70679">MLLEFLRDLLPEGNLLPKTTYQVKKILANLGLSYEKIDACPNGCMLFWGDKDKEKQDKCSICNASRWKVAEDDSQVEMSRTKKKASKILRWFPLKPRLQRLFESSKTAALMKWHHEERVRDGKIRHPADALAWKMFDQKFPEFASDPRNVRLALASDGFNPFRTMNVAHSIWPVVLIPYNLPPWLVMKQPNFILSLIIPGPGGPGNKIDVYMQPLIKELIELWKDGIETFDASVKQNFMLRAAIHSTISDFPGYGNLSGWSTKGKLACPSCGFDTDSKWLRHGRKWCYMCHRRWLPIDHRWRGDVRSFVGREEMRVAPIPSTGAEVLRQLESVDFLIDNAQGDRWKKKSIFFKLPYWEHMLLRHNLDVMHIEKNVCDNIIGTLLGQKGKSKDNYNARLDLKEMGIRKELHPKQRPRSNTTFLPKACYQMTRAEKDDFLNTLKSIKPPDEFSSNIASCVQLKDRKLIGMKSYDCHMLMQEYLPIALRGNLPDHVTSAILDLCNFFKIICYKDLNEFDLKFLESHIAITLCKLEKIFPPSFFTVMVHLVIHLVEEVRLGGPEAFRWMYPIESLVLRLYHVYKDELDGCLDWAGFIIGSNLMKVEGLVVNNGRG</sequence>
<protein>
    <recommendedName>
        <fullName evidence="1">DUF4218 domain-containing protein</fullName>
    </recommendedName>
</protein>
<comment type="caution">
    <text evidence="2">The sequence shown here is derived from an EMBL/GenBank/DDBJ whole genome shotgun (WGS) entry which is preliminary data.</text>
</comment>
<dbReference type="Pfam" id="PF02992">
    <property type="entry name" value="Transposase_21"/>
    <property type="match status" value="1"/>
</dbReference>
<evidence type="ECO:0000313" key="2">
    <source>
        <dbReference type="EMBL" id="GJT63781.1"/>
    </source>
</evidence>
<reference evidence="2" key="2">
    <citation type="submission" date="2022-01" db="EMBL/GenBank/DDBJ databases">
        <authorList>
            <person name="Yamashiro T."/>
            <person name="Shiraishi A."/>
            <person name="Satake H."/>
            <person name="Nakayama K."/>
        </authorList>
    </citation>
    <scope>NUCLEOTIDE SEQUENCE</scope>
</reference>
<dbReference type="Pfam" id="PF13960">
    <property type="entry name" value="DUF4218"/>
    <property type="match status" value="1"/>
</dbReference>
<dbReference type="InterPro" id="IPR025452">
    <property type="entry name" value="DUF4218"/>
</dbReference>
<dbReference type="InterPro" id="IPR004242">
    <property type="entry name" value="Transposase_21"/>
</dbReference>
<dbReference type="Proteomes" id="UP001151760">
    <property type="component" value="Unassembled WGS sequence"/>
</dbReference>
<dbReference type="EMBL" id="BQNB010017489">
    <property type="protein sequence ID" value="GJT63781.1"/>
    <property type="molecule type" value="Genomic_DNA"/>
</dbReference>
<keyword evidence="3" id="KW-1185">Reference proteome</keyword>
<feature type="domain" description="DUF4218" evidence="1">
    <location>
        <begin position="508"/>
        <end position="577"/>
    </location>
</feature>
<reference evidence="2" key="1">
    <citation type="journal article" date="2022" name="Int. J. Mol. Sci.">
        <title>Draft Genome of Tanacetum Coccineum: Genomic Comparison of Closely Related Tanacetum-Family Plants.</title>
        <authorList>
            <person name="Yamashiro T."/>
            <person name="Shiraishi A."/>
            <person name="Nakayama K."/>
            <person name="Satake H."/>
        </authorList>
    </citation>
    <scope>NUCLEOTIDE SEQUENCE</scope>
</reference>
<evidence type="ECO:0000259" key="1">
    <source>
        <dbReference type="Pfam" id="PF13960"/>
    </source>
</evidence>
<dbReference type="PANTHER" id="PTHR10775:SF185">
    <property type="entry name" value="OS08G0208400 PROTEIN"/>
    <property type="match status" value="1"/>
</dbReference>
<organism evidence="2 3">
    <name type="scientific">Tanacetum coccineum</name>
    <dbReference type="NCBI Taxonomy" id="301880"/>
    <lineage>
        <taxon>Eukaryota</taxon>
        <taxon>Viridiplantae</taxon>
        <taxon>Streptophyta</taxon>
        <taxon>Embryophyta</taxon>
        <taxon>Tracheophyta</taxon>
        <taxon>Spermatophyta</taxon>
        <taxon>Magnoliopsida</taxon>
        <taxon>eudicotyledons</taxon>
        <taxon>Gunneridae</taxon>
        <taxon>Pentapetalae</taxon>
        <taxon>asterids</taxon>
        <taxon>campanulids</taxon>
        <taxon>Asterales</taxon>
        <taxon>Asteraceae</taxon>
        <taxon>Asteroideae</taxon>
        <taxon>Anthemideae</taxon>
        <taxon>Anthemidinae</taxon>
        <taxon>Tanacetum</taxon>
    </lineage>
</organism>
<evidence type="ECO:0000313" key="3">
    <source>
        <dbReference type="Proteomes" id="UP001151760"/>
    </source>
</evidence>
<proteinExistence type="predicted"/>
<gene>
    <name evidence="2" type="ORF">Tco_1015261</name>
</gene>
<dbReference type="PANTHER" id="PTHR10775">
    <property type="entry name" value="OS08G0208400 PROTEIN"/>
    <property type="match status" value="1"/>
</dbReference>